<comment type="subcellular location">
    <subcellularLocation>
        <location evidence="1 11">Cell outer membrane</location>
        <topology evidence="1 11">Multi-pass membrane protein</topology>
    </subcellularLocation>
</comment>
<accession>A0A9E5T3L2</accession>
<evidence type="ECO:0000256" key="2">
    <source>
        <dbReference type="ARBA" id="ARBA00022448"/>
    </source>
</evidence>
<protein>
    <submittedName>
        <fullName evidence="13">TonB-dependent receptor</fullName>
    </submittedName>
</protein>
<evidence type="ECO:0000259" key="12">
    <source>
        <dbReference type="Pfam" id="PF07715"/>
    </source>
</evidence>
<dbReference type="PANTHER" id="PTHR32552">
    <property type="entry name" value="FERRICHROME IRON RECEPTOR-RELATED"/>
    <property type="match status" value="1"/>
</dbReference>
<gene>
    <name evidence="13" type="ORF">G8770_17075</name>
</gene>
<dbReference type="AlphaFoldDB" id="A0A9E5T3L2"/>
<dbReference type="GO" id="GO:0009279">
    <property type="term" value="C:cell outer membrane"/>
    <property type="evidence" value="ECO:0007669"/>
    <property type="project" value="UniProtKB-SubCell"/>
</dbReference>
<evidence type="ECO:0000256" key="1">
    <source>
        <dbReference type="ARBA" id="ARBA00004571"/>
    </source>
</evidence>
<evidence type="ECO:0000256" key="4">
    <source>
        <dbReference type="ARBA" id="ARBA00022496"/>
    </source>
</evidence>
<evidence type="ECO:0000256" key="6">
    <source>
        <dbReference type="ARBA" id="ARBA00023004"/>
    </source>
</evidence>
<evidence type="ECO:0000256" key="7">
    <source>
        <dbReference type="ARBA" id="ARBA00023065"/>
    </source>
</evidence>
<dbReference type="Pfam" id="PF07715">
    <property type="entry name" value="Plug"/>
    <property type="match status" value="1"/>
</dbReference>
<keyword evidence="9 11" id="KW-0472">Membrane</keyword>
<evidence type="ECO:0000313" key="14">
    <source>
        <dbReference type="Proteomes" id="UP000787472"/>
    </source>
</evidence>
<keyword evidence="5 11" id="KW-0812">Transmembrane</keyword>
<evidence type="ECO:0000256" key="9">
    <source>
        <dbReference type="ARBA" id="ARBA00023136"/>
    </source>
</evidence>
<comment type="similarity">
    <text evidence="11">Belongs to the TonB-dependent receptor family.</text>
</comment>
<dbReference type="InterPro" id="IPR036942">
    <property type="entry name" value="Beta-barrel_TonB_sf"/>
</dbReference>
<name>A0A9E5T3L2_9GAMM</name>
<dbReference type="GO" id="GO:0006826">
    <property type="term" value="P:iron ion transport"/>
    <property type="evidence" value="ECO:0007669"/>
    <property type="project" value="UniProtKB-KW"/>
</dbReference>
<evidence type="ECO:0000256" key="11">
    <source>
        <dbReference type="PROSITE-ProRule" id="PRU01360"/>
    </source>
</evidence>
<dbReference type="InterPro" id="IPR039426">
    <property type="entry name" value="TonB-dep_rcpt-like"/>
</dbReference>
<evidence type="ECO:0000256" key="10">
    <source>
        <dbReference type="ARBA" id="ARBA00023237"/>
    </source>
</evidence>
<keyword evidence="10 11" id="KW-0998">Cell outer membrane</keyword>
<evidence type="ECO:0000313" key="13">
    <source>
        <dbReference type="EMBL" id="NHO67263.1"/>
    </source>
</evidence>
<keyword evidence="8" id="KW-0798">TonB box</keyword>
<dbReference type="InterPro" id="IPR037066">
    <property type="entry name" value="Plug_dom_sf"/>
</dbReference>
<dbReference type="RefSeq" id="WP_167189639.1">
    <property type="nucleotide sequence ID" value="NZ_JAAONZ010000015.1"/>
</dbReference>
<organism evidence="13 14">
    <name type="scientific">Pseudomaricurvus hydrocarbonicus</name>
    <dbReference type="NCBI Taxonomy" id="1470433"/>
    <lineage>
        <taxon>Bacteria</taxon>
        <taxon>Pseudomonadati</taxon>
        <taxon>Pseudomonadota</taxon>
        <taxon>Gammaproteobacteria</taxon>
        <taxon>Cellvibrionales</taxon>
        <taxon>Cellvibrionaceae</taxon>
        <taxon>Pseudomaricurvus</taxon>
    </lineage>
</organism>
<dbReference type="PROSITE" id="PS52016">
    <property type="entry name" value="TONB_DEPENDENT_REC_3"/>
    <property type="match status" value="1"/>
</dbReference>
<proteinExistence type="inferred from homology"/>
<evidence type="ECO:0000256" key="3">
    <source>
        <dbReference type="ARBA" id="ARBA00022452"/>
    </source>
</evidence>
<keyword evidence="13" id="KW-0675">Receptor</keyword>
<evidence type="ECO:0000256" key="8">
    <source>
        <dbReference type="ARBA" id="ARBA00023077"/>
    </source>
</evidence>
<keyword evidence="14" id="KW-1185">Reference proteome</keyword>
<dbReference type="InterPro" id="IPR012910">
    <property type="entry name" value="Plug_dom"/>
</dbReference>
<dbReference type="SUPFAM" id="SSF56935">
    <property type="entry name" value="Porins"/>
    <property type="match status" value="1"/>
</dbReference>
<keyword evidence="2 11" id="KW-0813">Transport</keyword>
<dbReference type="EMBL" id="JAAONZ010000015">
    <property type="protein sequence ID" value="NHO67263.1"/>
    <property type="molecule type" value="Genomic_DNA"/>
</dbReference>
<reference evidence="13" key="1">
    <citation type="submission" date="2020-03" db="EMBL/GenBank/DDBJ databases">
        <authorList>
            <person name="Guo F."/>
        </authorList>
    </citation>
    <scope>NUCLEOTIDE SEQUENCE</scope>
    <source>
        <strain evidence="13">JCM 30134</strain>
    </source>
</reference>
<feature type="domain" description="TonB-dependent receptor plug" evidence="12">
    <location>
        <begin position="15"/>
        <end position="122"/>
    </location>
</feature>
<dbReference type="PANTHER" id="PTHR32552:SF81">
    <property type="entry name" value="TONB-DEPENDENT OUTER MEMBRANE RECEPTOR"/>
    <property type="match status" value="1"/>
</dbReference>
<dbReference type="Proteomes" id="UP000787472">
    <property type="component" value="Unassembled WGS sequence"/>
</dbReference>
<keyword evidence="4" id="KW-0410">Iron transport</keyword>
<keyword evidence="3 11" id="KW-1134">Transmembrane beta strand</keyword>
<evidence type="ECO:0000256" key="5">
    <source>
        <dbReference type="ARBA" id="ARBA00022692"/>
    </source>
</evidence>
<dbReference type="Gene3D" id="2.170.130.10">
    <property type="entry name" value="TonB-dependent receptor, plug domain"/>
    <property type="match status" value="1"/>
</dbReference>
<comment type="caution">
    <text evidence="13">The sequence shown here is derived from an EMBL/GenBank/DDBJ whole genome shotgun (WGS) entry which is preliminary data.</text>
</comment>
<keyword evidence="7" id="KW-0406">Ion transport</keyword>
<sequence>MEEVIVTARKREETLQDIPLAINAFTAKDIERSGMQDMRDIVRKSPGLVYDSSGTMATGNISIRGMSQPGLIGDDTNVAVFVDGVYASGRAASFIPMMGLERVEVVRGPQSAIYGRNAFSGAMNYITAKPGDEFEAQVEVTGGTDGQRGIKGRVEVPVHKTLAFSLDLENTETGSTFKQDDTYMGAIDNESQRLRVVFTPIDSLEFDFSATHIDMQEHHNAGYEITSNAEHEAAINTAVTGGAPFLIPGLHYTPGLNTLTPLGMAAVTGPATAYYGEIEAEDPDGFVDGAFGVTNKSDRYNLSVNWYHDDFTISSITANSETETRSLQGYANAYNGQTMVFAPVIAVNTGFGPVTPTTLMPNYVTTLNLGGASAYILNVDAYNYGGQPNDDREEFSQELRIQSSGSGPWEWSAGLLYADIELDQWLTSSAIPASGSVYGDDINAATIASSILSVDANGDPQKITQTNHNTKIQSAFFSLAYDFTDKLNVGIEARYTKEEKEADNVLHFTGAQGLKEGSWDWVSPRLIATYEYDDFTTFYLNIAKGTKSGGINGGTPIASELTYEPETNITYEFGAKRTVLNGRGYMNIAAYKIDWEDQQLRQFSQYTTGATIPSAIVTNLGEVEIKGIEIETAFQISDAWTFRAAYTFNDTEVKKGFQSATFGYVDYEEMGLNATNYPYCFNVAGGDCVVMNNLQVSDGDLSGKEMVNNYRNTFNTGFRYSKQLSFGAELYADLSAVWRDKRYINTVNTLSIEDHWDVNFLAGLEAEHWYGKLTITNLLDDDTPTTSFRPYLWTQEQQPTIVNRMGRMTSLTVGYRF</sequence>
<dbReference type="Gene3D" id="2.40.170.20">
    <property type="entry name" value="TonB-dependent receptor, beta-barrel domain"/>
    <property type="match status" value="1"/>
</dbReference>
<keyword evidence="6" id="KW-0408">Iron</keyword>